<name>A0ABV6BJR5_9FLAO</name>
<dbReference type="RefSeq" id="WP_379683655.1">
    <property type="nucleotide sequence ID" value="NZ_JBHLYW010000001.1"/>
</dbReference>
<dbReference type="Gene3D" id="2.60.40.1120">
    <property type="entry name" value="Carboxypeptidase-like, regulatory domain"/>
    <property type="match status" value="1"/>
</dbReference>
<dbReference type="InterPro" id="IPR011990">
    <property type="entry name" value="TPR-like_helical_dom_sf"/>
</dbReference>
<dbReference type="Pfam" id="PF08487">
    <property type="entry name" value="VIT"/>
    <property type="match status" value="1"/>
</dbReference>
<dbReference type="InterPro" id="IPR019220">
    <property type="entry name" value="DUF2135"/>
</dbReference>
<dbReference type="Pfam" id="PF09906">
    <property type="entry name" value="DUF2135"/>
    <property type="match status" value="1"/>
</dbReference>
<evidence type="ECO:0000313" key="4">
    <source>
        <dbReference type="Proteomes" id="UP001589734"/>
    </source>
</evidence>
<feature type="compositionally biased region" description="Basic residues" evidence="1">
    <location>
        <begin position="605"/>
        <end position="617"/>
    </location>
</feature>
<protein>
    <submittedName>
        <fullName evidence="3">VIT domain-containing protein</fullName>
    </submittedName>
</protein>
<evidence type="ECO:0000259" key="2">
    <source>
        <dbReference type="PROSITE" id="PS51468"/>
    </source>
</evidence>
<dbReference type="SUPFAM" id="SSF48452">
    <property type="entry name" value="TPR-like"/>
    <property type="match status" value="1"/>
</dbReference>
<keyword evidence="4" id="KW-1185">Reference proteome</keyword>
<dbReference type="EMBL" id="JBHLYW010000001">
    <property type="protein sequence ID" value="MFC0075682.1"/>
    <property type="molecule type" value="Genomic_DNA"/>
</dbReference>
<dbReference type="Pfam" id="PF13715">
    <property type="entry name" value="CarbopepD_reg_2"/>
    <property type="match status" value="1"/>
</dbReference>
<organism evidence="3 4">
    <name type="scientific">Flavobacterium procerum</name>
    <dbReference type="NCBI Taxonomy" id="1455569"/>
    <lineage>
        <taxon>Bacteria</taxon>
        <taxon>Pseudomonadati</taxon>
        <taxon>Bacteroidota</taxon>
        <taxon>Flavobacteriia</taxon>
        <taxon>Flavobacteriales</taxon>
        <taxon>Flavobacteriaceae</taxon>
        <taxon>Flavobacterium</taxon>
    </lineage>
</organism>
<proteinExistence type="predicted"/>
<dbReference type="InterPro" id="IPR013694">
    <property type="entry name" value="VIT"/>
</dbReference>
<sequence length="1140" mass="128792">MRPKLLSLITLFSQTRFNFLLCFIFFLGTKVFAQSPELTVKGEEAEKVRMSQLKVNVKVVGNIAYTTAEMHFFNSGTRQMEGELIFPLPENVSVSRYAIDINGKLREAVPVNKNKGKQVFEAIEHRRVDPGLLEKVDGNNFKTRIYPLMPNGERIVVIGYEEELLASDKDNLAYQFLSRYPKKLDKFEINISVLGASAQPFVTGDSEKEIVFSKWNQSFEASIKKENYQPSEKLLFKIPMQQNIPSVVVQNVGGQYYFYGNAFVDGGKTLKKTPNSIGLIWDNSLSCKNRDLKKEMNLLDAYFQKIKNTKVTLYFLNYTFEKQKEFVISNGNWSDLKAVLEKTKYDGGTRFSQINFENQDEYLFFSDGLSSLSESVLPKTKKPLYAITSSVSADFAFLNYTSINTGGNFINLNQINTVTALDKLTNVSLKFLGIKENLTITDLFPMEGTPVSGNLSFSGISLNPKNEITLLFGYGNGTVLERKIALDAAAQNTTDINVEKLWAQKKIANLELQYTKNADEIELLGKKFGIVTKNTSLIVLEDIRDYISYDIVPPAELLAEFDRIKKLEQDSRLAQQKNNWENIERYFTGLDEWWKENIRYVKPKPVKSKKENSRRRNSSSSSGIGNVARTALERSASVAEGFISGIVEDSYGAPLPGANVTIRGQRNSVTTDFDGKFTIQASENTELVISYIGAENAHVNVGRNNMIRVALREQSAQLAEVVVSSPRTRRANPNAVLTVDEPVARARAVEERKDDARKMEQSSKLEEVVVTAYAATAKRATVTGSIQSISAKEISENTAISQVPGLAVGSEVVVNSEVKDKAVADTLNVVQDFINDNVSQTETKTWNPDRLYLKALASAPKEKQYDLYFELRKSNERNPSFYFDVAHFFYNQGDVKKALQVISNIADLGLENHQLYKTLTYTLRQWESYNDAVFTAQQVAKWRAHEPQSLRDYALALEDAGKYQEAFDQLIKSLEVNYYGEMNGQYEGVEDIILMDVNRLMTERSEIKAAKLDKKYLAKMPVDIRIIMNWNLMDVDLDLHVIEPTGEECYYGNKTTDAGARFSKDFTRGYGPEQYLIRNAKKGKYKIKTNYFGESELTENGPATVMVEIYTTKGGKVSRTLKTIQLGKIKENEILAEINW</sequence>
<dbReference type="Proteomes" id="UP001589734">
    <property type="component" value="Unassembled WGS sequence"/>
</dbReference>
<feature type="region of interest" description="Disordered" evidence="1">
    <location>
        <begin position="605"/>
        <end position="626"/>
    </location>
</feature>
<feature type="domain" description="VIT" evidence="2">
    <location>
        <begin position="34"/>
        <end position="162"/>
    </location>
</feature>
<reference evidence="3 4" key="1">
    <citation type="submission" date="2024-09" db="EMBL/GenBank/DDBJ databases">
        <authorList>
            <person name="Sun Q."/>
            <person name="Mori K."/>
        </authorList>
    </citation>
    <scope>NUCLEOTIDE SEQUENCE [LARGE SCALE GENOMIC DNA]</scope>
    <source>
        <strain evidence="3 4">CGMCC 1.12926</strain>
    </source>
</reference>
<dbReference type="InterPro" id="IPR008969">
    <property type="entry name" value="CarboxyPept-like_regulatory"/>
</dbReference>
<dbReference type="PROSITE" id="PS51468">
    <property type="entry name" value="VIT"/>
    <property type="match status" value="1"/>
</dbReference>
<comment type="caution">
    <text evidence="3">The sequence shown here is derived from an EMBL/GenBank/DDBJ whole genome shotgun (WGS) entry which is preliminary data.</text>
</comment>
<accession>A0ABV6BJR5</accession>
<dbReference type="Gene3D" id="1.25.40.10">
    <property type="entry name" value="Tetratricopeptide repeat domain"/>
    <property type="match status" value="1"/>
</dbReference>
<evidence type="ECO:0000313" key="3">
    <source>
        <dbReference type="EMBL" id="MFC0075682.1"/>
    </source>
</evidence>
<gene>
    <name evidence="3" type="ORF">ACFFLS_01410</name>
</gene>
<dbReference type="SUPFAM" id="SSF49464">
    <property type="entry name" value="Carboxypeptidase regulatory domain-like"/>
    <property type="match status" value="1"/>
</dbReference>
<evidence type="ECO:0000256" key="1">
    <source>
        <dbReference type="SAM" id="MobiDB-lite"/>
    </source>
</evidence>